<evidence type="ECO:0000256" key="2">
    <source>
        <dbReference type="ARBA" id="ARBA00023015"/>
    </source>
</evidence>
<dbReference type="InterPro" id="IPR036388">
    <property type="entry name" value="WH-like_DNA-bd_sf"/>
</dbReference>
<evidence type="ECO:0000313" key="5">
    <source>
        <dbReference type="EMBL" id="MEZ8209853.1"/>
    </source>
</evidence>
<comment type="similarity">
    <text evidence="1">Belongs to the LysR transcriptional regulatory family.</text>
</comment>
<keyword evidence="6" id="KW-1185">Reference proteome</keyword>
<dbReference type="InterPro" id="IPR000847">
    <property type="entry name" value="LysR_HTH_N"/>
</dbReference>
<sequence>MQDKIHQIISLGVKMFSYEHLAAFCATYEEGSYSKAARKLNKERTTVRDQIKAIEDSFCVELFIIEGKQALPTQQAKALYRQAKVLVKNSDLLYERMINAYQKPFDSLVIYHDALVPSSIIKDINRLVKNALPTLRLHWLQRNRDEVIDALIGDSPCFAIMQSKLKNLPERPFRYNYLGTVQHHFYCGANHVLANQCKVHIDELEIETQYITESYHNSNADLFSISTDLRVVSNNEVLLELLGDDGWAILNRSVADKWVSKGILKELPVSEVSNALRIPLSLYCSLEFEGYQEVQLLESIITDYTQSLFW</sequence>
<evidence type="ECO:0000256" key="1">
    <source>
        <dbReference type="ARBA" id="ARBA00009437"/>
    </source>
</evidence>
<dbReference type="PROSITE" id="PS50931">
    <property type="entry name" value="HTH_LYSR"/>
    <property type="match status" value="1"/>
</dbReference>
<gene>
    <name evidence="5" type="ORF">ACED39_13795</name>
</gene>
<protein>
    <submittedName>
        <fullName evidence="5">LysR family transcriptional regulator</fullName>
    </submittedName>
</protein>
<dbReference type="Pfam" id="PF00126">
    <property type="entry name" value="HTH_1"/>
    <property type="match status" value="1"/>
</dbReference>
<dbReference type="Proteomes" id="UP001569151">
    <property type="component" value="Unassembled WGS sequence"/>
</dbReference>
<dbReference type="Gene3D" id="1.10.10.10">
    <property type="entry name" value="Winged helix-like DNA-binding domain superfamily/Winged helix DNA-binding domain"/>
    <property type="match status" value="1"/>
</dbReference>
<dbReference type="Gene3D" id="3.40.190.290">
    <property type="match status" value="1"/>
</dbReference>
<evidence type="ECO:0000256" key="3">
    <source>
        <dbReference type="ARBA" id="ARBA00023163"/>
    </source>
</evidence>
<comment type="caution">
    <text evidence="5">The sequence shown here is derived from an EMBL/GenBank/DDBJ whole genome shotgun (WGS) entry which is preliminary data.</text>
</comment>
<dbReference type="EMBL" id="JBGOOS010000019">
    <property type="protein sequence ID" value="MEZ8209853.1"/>
    <property type="molecule type" value="Genomic_DNA"/>
</dbReference>
<evidence type="ECO:0000259" key="4">
    <source>
        <dbReference type="PROSITE" id="PS50931"/>
    </source>
</evidence>
<dbReference type="InterPro" id="IPR036390">
    <property type="entry name" value="WH_DNA-bd_sf"/>
</dbReference>
<feature type="domain" description="HTH lysR-type" evidence="4">
    <location>
        <begin position="16"/>
        <end position="73"/>
    </location>
</feature>
<accession>A0ABV4MJX0</accession>
<dbReference type="SUPFAM" id="SSF46785">
    <property type="entry name" value="Winged helix' DNA-binding domain"/>
    <property type="match status" value="1"/>
</dbReference>
<dbReference type="PANTHER" id="PTHR30126">
    <property type="entry name" value="HTH-TYPE TRANSCRIPTIONAL REGULATOR"/>
    <property type="match status" value="1"/>
</dbReference>
<name>A0ABV4MJX0_9VIBR</name>
<evidence type="ECO:0000313" key="6">
    <source>
        <dbReference type="Proteomes" id="UP001569151"/>
    </source>
</evidence>
<organism evidence="5 6">
    <name type="scientific">Vibrio bivalvicida</name>
    <dbReference type="NCBI Taxonomy" id="1276888"/>
    <lineage>
        <taxon>Bacteria</taxon>
        <taxon>Pseudomonadati</taxon>
        <taxon>Pseudomonadota</taxon>
        <taxon>Gammaproteobacteria</taxon>
        <taxon>Vibrionales</taxon>
        <taxon>Vibrionaceae</taxon>
        <taxon>Vibrio</taxon>
        <taxon>Vibrio oreintalis group</taxon>
    </lineage>
</organism>
<dbReference type="PANTHER" id="PTHR30126:SF91">
    <property type="entry name" value="LYSR FAMILY TRANSCRIPTIONAL REGULATOR"/>
    <property type="match status" value="1"/>
</dbReference>
<dbReference type="RefSeq" id="WP_322804692.1">
    <property type="nucleotide sequence ID" value="NZ_JBGOOF010000020.1"/>
</dbReference>
<keyword evidence="3" id="KW-0804">Transcription</keyword>
<keyword evidence="2" id="KW-0805">Transcription regulation</keyword>
<proteinExistence type="inferred from homology"/>
<dbReference type="SUPFAM" id="SSF53850">
    <property type="entry name" value="Periplasmic binding protein-like II"/>
    <property type="match status" value="1"/>
</dbReference>
<reference evidence="5 6" key="1">
    <citation type="submission" date="2024-06" db="EMBL/GenBank/DDBJ databases">
        <authorList>
            <person name="Steensen K."/>
            <person name="Seneca J."/>
            <person name="Bartlau N."/>
            <person name="Yu A.X."/>
            <person name="Polz M.F."/>
        </authorList>
    </citation>
    <scope>NUCLEOTIDE SEQUENCE [LARGE SCALE GENOMIC DNA]</scope>
    <source>
        <strain evidence="5 6">1F146</strain>
    </source>
</reference>